<proteinExistence type="predicted"/>
<organism evidence="3 4">
    <name type="scientific">Heterorhabditis bacteriophora</name>
    <name type="common">Entomopathogenic nematode worm</name>
    <dbReference type="NCBI Taxonomy" id="37862"/>
    <lineage>
        <taxon>Eukaryota</taxon>
        <taxon>Metazoa</taxon>
        <taxon>Ecdysozoa</taxon>
        <taxon>Nematoda</taxon>
        <taxon>Chromadorea</taxon>
        <taxon>Rhabditida</taxon>
        <taxon>Rhabditina</taxon>
        <taxon>Rhabditomorpha</taxon>
        <taxon>Strongyloidea</taxon>
        <taxon>Heterorhabditidae</taxon>
        <taxon>Heterorhabditis</taxon>
    </lineage>
</organism>
<reference evidence="4" key="1">
    <citation type="submission" date="2016-11" db="UniProtKB">
        <authorList>
            <consortium name="WormBaseParasite"/>
        </authorList>
    </citation>
    <scope>IDENTIFICATION</scope>
</reference>
<feature type="region of interest" description="Disordered" evidence="1">
    <location>
        <begin position="104"/>
        <end position="124"/>
    </location>
</feature>
<keyword evidence="2" id="KW-0732">Signal</keyword>
<evidence type="ECO:0000313" key="4">
    <source>
        <dbReference type="WBParaSite" id="Hba_05350"/>
    </source>
</evidence>
<accession>A0A1I7WJZ4</accession>
<evidence type="ECO:0000256" key="1">
    <source>
        <dbReference type="SAM" id="MobiDB-lite"/>
    </source>
</evidence>
<sequence length="124" mass="13744">MVSFGALGWAFLSRGICLSAPMSRGVSLCALLPHPLWEESGIILDASEAFGTQVLNCFRSLPAPRCQILKSRGRKFKNINTFRFPYLSLVQFLLSRDKRQELRGKAPALDSTEAKASAQRTAEK</sequence>
<name>A0A1I7WJZ4_HETBA</name>
<feature type="chain" id="PRO_5009310658" evidence="2">
    <location>
        <begin position="20"/>
        <end position="124"/>
    </location>
</feature>
<dbReference type="Proteomes" id="UP000095283">
    <property type="component" value="Unplaced"/>
</dbReference>
<evidence type="ECO:0000313" key="3">
    <source>
        <dbReference type="Proteomes" id="UP000095283"/>
    </source>
</evidence>
<keyword evidence="3" id="KW-1185">Reference proteome</keyword>
<feature type="signal peptide" evidence="2">
    <location>
        <begin position="1"/>
        <end position="19"/>
    </location>
</feature>
<dbReference type="AlphaFoldDB" id="A0A1I7WJZ4"/>
<dbReference type="WBParaSite" id="Hba_05350">
    <property type="protein sequence ID" value="Hba_05350"/>
    <property type="gene ID" value="Hba_05350"/>
</dbReference>
<evidence type="ECO:0000256" key="2">
    <source>
        <dbReference type="SAM" id="SignalP"/>
    </source>
</evidence>
<protein>
    <submittedName>
        <fullName evidence="4">Secreted protein</fullName>
    </submittedName>
</protein>